<evidence type="ECO:0000313" key="1">
    <source>
        <dbReference type="EMBL" id="AGO48759.1"/>
    </source>
</evidence>
<proteinExistence type="predicted"/>
<reference evidence="1 2" key="1">
    <citation type="journal article" date="2013" name="Proc. Natl. Acad. Sci. U.S.A.">
        <title>Twelve previously unknown phage genera are ubiquitous in global oceans.</title>
        <authorList>
            <person name="Holmfeldt K."/>
            <person name="Solonenko N."/>
            <person name="Shah M."/>
            <person name="Corrier K."/>
            <person name="Riemann L."/>
            <person name="Verberkmoes N.C."/>
            <person name="Sullivan M.B."/>
        </authorList>
    </citation>
    <scope>NUCLEOTIDE SEQUENCE [LARGE SCALE GENOMIC DNA]</scope>
    <source>
        <strain evidence="1">Phi46:3</strain>
    </source>
</reference>
<dbReference type="KEGG" id="vg:16797324"/>
<sequence length="94" mass="11628">MKTNHGEWITTLDFEKLYTDIRVKLNSVNKSLEYLQKKIEIDRKTIYNIRHRKFIRMETFFKIINWLDVGAENYIIKKYIRNKPKEKTETMLWN</sequence>
<protein>
    <submittedName>
        <fullName evidence="1">Uncharacterized protein</fullName>
    </submittedName>
</protein>
<dbReference type="EMBL" id="KC821622">
    <property type="protein sequence ID" value="AGO48759.1"/>
    <property type="molecule type" value="Genomic_DNA"/>
</dbReference>
<evidence type="ECO:0000313" key="2">
    <source>
        <dbReference type="Proteomes" id="UP000014727"/>
    </source>
</evidence>
<gene>
    <name evidence="1" type="ORF">Phi46:3_gp015</name>
</gene>
<dbReference type="GeneID" id="16797324"/>
<dbReference type="OrthoDB" id="17897at10239"/>
<dbReference type="Proteomes" id="UP000014727">
    <property type="component" value="Segment"/>
</dbReference>
<reference evidence="2" key="2">
    <citation type="submission" date="2013-03" db="EMBL/GenBank/DDBJ databases">
        <title>The Cellulophaga phages: a novel, diverse, and globally ubiquitous model system.</title>
        <authorList>
            <person name="Holmfeldt K."/>
            <person name="Solonenko N."/>
            <person name="Shah M."/>
            <person name="Corrier K."/>
            <person name="Riemann L."/>
            <person name="VerBerkmoes N.C."/>
            <person name="Sullivan M.B."/>
        </authorList>
    </citation>
    <scope>NUCLEOTIDE SEQUENCE [LARGE SCALE GENOMIC DNA]</scope>
</reference>
<dbReference type="RefSeq" id="YP_008241058.1">
    <property type="nucleotide sequence ID" value="NC_021792.1"/>
</dbReference>
<accession>R9ZZJ4</accession>
<keyword evidence="2" id="KW-1185">Reference proteome</keyword>
<organism evidence="1 2">
    <name type="scientific">Cellulophaga phage phi46:3</name>
    <dbReference type="NCBI Taxonomy" id="1327985"/>
    <lineage>
        <taxon>Viruses</taxon>
        <taxon>Duplodnaviria</taxon>
        <taxon>Heunggongvirae</taxon>
        <taxon>Uroviricota</taxon>
        <taxon>Caudoviricetes</taxon>
        <taxon>Pachyviridae</taxon>
        <taxon>Bacelvirus</taxon>
        <taxon>Bacelvirus phi46tres</taxon>
    </lineage>
</organism>
<name>R9ZZJ4_9CAUD</name>